<dbReference type="Pfam" id="PF13460">
    <property type="entry name" value="NAD_binding_10"/>
    <property type="match status" value="1"/>
</dbReference>
<dbReference type="InterPro" id="IPR036291">
    <property type="entry name" value="NAD(P)-bd_dom_sf"/>
</dbReference>
<dbReference type="Gene3D" id="3.40.50.720">
    <property type="entry name" value="NAD(P)-binding Rossmann-like Domain"/>
    <property type="match status" value="1"/>
</dbReference>
<reference evidence="2 3" key="1">
    <citation type="submission" date="2019-07" db="EMBL/GenBank/DDBJ databases">
        <title>Whole genome shotgun sequence of Agrococcus baldri NBRC 103055.</title>
        <authorList>
            <person name="Hosoyama A."/>
            <person name="Uohara A."/>
            <person name="Ohji S."/>
            <person name="Ichikawa N."/>
        </authorList>
    </citation>
    <scope>NUCLEOTIDE SEQUENCE [LARGE SCALE GENOMIC DNA]</scope>
    <source>
        <strain evidence="2 3">NBRC 103055</strain>
    </source>
</reference>
<feature type="domain" description="NAD(P)-binding" evidence="1">
    <location>
        <begin position="6"/>
        <end position="115"/>
    </location>
</feature>
<comment type="caution">
    <text evidence="2">The sequence shown here is derived from an EMBL/GenBank/DDBJ whole genome shotgun (WGS) entry which is preliminary data.</text>
</comment>
<evidence type="ECO:0000313" key="2">
    <source>
        <dbReference type="EMBL" id="GEK78690.1"/>
    </source>
</evidence>
<dbReference type="Proteomes" id="UP000321749">
    <property type="component" value="Unassembled WGS sequence"/>
</dbReference>
<dbReference type="PANTHER" id="PTHR43162:SF1">
    <property type="entry name" value="PRESTALK A DIFFERENTIATION PROTEIN A"/>
    <property type="match status" value="1"/>
</dbReference>
<dbReference type="SUPFAM" id="SSF51735">
    <property type="entry name" value="NAD(P)-binding Rossmann-fold domains"/>
    <property type="match status" value="1"/>
</dbReference>
<proteinExistence type="predicted"/>
<dbReference type="InterPro" id="IPR051604">
    <property type="entry name" value="Ergot_Alk_Oxidoreductase"/>
</dbReference>
<dbReference type="InterPro" id="IPR016040">
    <property type="entry name" value="NAD(P)-bd_dom"/>
</dbReference>
<dbReference type="Gene3D" id="3.90.25.10">
    <property type="entry name" value="UDP-galactose 4-epimerase, domain 1"/>
    <property type="match status" value="1"/>
</dbReference>
<evidence type="ECO:0000259" key="1">
    <source>
        <dbReference type="Pfam" id="PF13460"/>
    </source>
</evidence>
<protein>
    <recommendedName>
        <fullName evidence="1">NAD(P)-binding domain-containing protein</fullName>
    </recommendedName>
</protein>
<sequence length="292" mass="29725">MFTIIGATGHVGGAAAANLLDGGAPVRVVLRRPASADDWAARGAQVAIADLADTAALTEALRGSSGAFVMLPTDPSGGDALHRGLAASIATAVGASGVPHVVLLSSIGADLPDGTGPVRWLHVLERALGETDAVVTAIRSWHFQEKVEEILPAVLGEGAFPVFGESADVPTPMIATVDIGAAVADELRSGAARSEIVDLDGPIHTEREVAGVLGGLLGRELTVVPIPQAGWVESMTGAGVPERLAGELAALYGAGERGLLQARGDRSRRCVTPIEVTLRRVLQKASAEVAGS</sequence>
<dbReference type="EMBL" id="BJUU01000001">
    <property type="protein sequence ID" value="GEK78690.1"/>
    <property type="molecule type" value="Genomic_DNA"/>
</dbReference>
<evidence type="ECO:0000313" key="3">
    <source>
        <dbReference type="Proteomes" id="UP000321749"/>
    </source>
</evidence>
<name>A0AA87UQL9_9MICO</name>
<organism evidence="2 3">
    <name type="scientific">Agrococcus baldri</name>
    <dbReference type="NCBI Taxonomy" id="153730"/>
    <lineage>
        <taxon>Bacteria</taxon>
        <taxon>Bacillati</taxon>
        <taxon>Actinomycetota</taxon>
        <taxon>Actinomycetes</taxon>
        <taxon>Micrococcales</taxon>
        <taxon>Microbacteriaceae</taxon>
        <taxon>Agrococcus</taxon>
    </lineage>
</organism>
<keyword evidence="3" id="KW-1185">Reference proteome</keyword>
<accession>A0AA87UQL9</accession>
<dbReference type="PANTHER" id="PTHR43162">
    <property type="match status" value="1"/>
</dbReference>
<dbReference type="AlphaFoldDB" id="A0AA87UQL9"/>
<gene>
    <name evidence="2" type="ORF">ABA31_00410</name>
</gene>
<dbReference type="RefSeq" id="WP_146792103.1">
    <property type="nucleotide sequence ID" value="NZ_BJUU01000001.1"/>
</dbReference>